<evidence type="ECO:0000313" key="2">
    <source>
        <dbReference type="Proteomes" id="UP001241472"/>
    </source>
</evidence>
<dbReference type="Proteomes" id="UP001241472">
    <property type="component" value="Unassembled WGS sequence"/>
</dbReference>
<keyword evidence="2" id="KW-1185">Reference proteome</keyword>
<comment type="caution">
    <text evidence="1">The sequence shown here is derived from an EMBL/GenBank/DDBJ whole genome shotgun (WGS) entry which is preliminary data.</text>
</comment>
<organism evidence="1 2">
    <name type="scientific">Neorhizobium huautlense</name>
    <dbReference type="NCBI Taxonomy" id="67774"/>
    <lineage>
        <taxon>Bacteria</taxon>
        <taxon>Pseudomonadati</taxon>
        <taxon>Pseudomonadota</taxon>
        <taxon>Alphaproteobacteria</taxon>
        <taxon>Hyphomicrobiales</taxon>
        <taxon>Rhizobiaceae</taxon>
        <taxon>Rhizobium/Agrobacterium group</taxon>
        <taxon>Neorhizobium</taxon>
    </lineage>
</organism>
<dbReference type="InterPro" id="IPR009010">
    <property type="entry name" value="Asp_de-COase-like_dom_sf"/>
</dbReference>
<sequence>MSEHDIAASGFHEGQTVALVSDFADGKHRQLSGLTIVAHKLPRGTIGAYYPECNVLNAIDHHDEMSKTPAAKAIPVRIVADRAVAIQ</sequence>
<proteinExistence type="predicted"/>
<protein>
    <submittedName>
        <fullName evidence="1">Anaerobic selenocysteine-containing dehydrogenase</fullName>
    </submittedName>
</protein>
<name>A0ABT9PZJ6_9HYPH</name>
<dbReference type="RefSeq" id="WP_306839003.1">
    <property type="nucleotide sequence ID" value="NZ_JAUSRF010000020.1"/>
</dbReference>
<reference evidence="1 2" key="1">
    <citation type="submission" date="2023-07" db="EMBL/GenBank/DDBJ databases">
        <title>Sorghum-associated microbial communities from plants grown in Nebraska, USA.</title>
        <authorList>
            <person name="Schachtman D."/>
        </authorList>
    </citation>
    <scope>NUCLEOTIDE SEQUENCE [LARGE SCALE GENOMIC DNA]</scope>
    <source>
        <strain evidence="1 2">DS1307</strain>
    </source>
</reference>
<gene>
    <name evidence="1" type="ORF">J2T09_004686</name>
</gene>
<dbReference type="EMBL" id="JAUSRF010000020">
    <property type="protein sequence ID" value="MDP9839906.1"/>
    <property type="molecule type" value="Genomic_DNA"/>
</dbReference>
<accession>A0ABT9PZJ6</accession>
<dbReference type="SUPFAM" id="SSF50692">
    <property type="entry name" value="ADC-like"/>
    <property type="match status" value="1"/>
</dbReference>
<evidence type="ECO:0000313" key="1">
    <source>
        <dbReference type="EMBL" id="MDP9839906.1"/>
    </source>
</evidence>